<comment type="similarity">
    <text evidence="1">Belongs to the outer membrane porin (Opr) (TC 1.B.25) family.</text>
</comment>
<keyword evidence="3 4" id="KW-0732">Signal</keyword>
<dbReference type="Pfam" id="PF03573">
    <property type="entry name" value="OprD"/>
    <property type="match status" value="1"/>
</dbReference>
<dbReference type="RefSeq" id="WP_038740769.1">
    <property type="nucleotide sequence ID" value="NZ_KN323090.1"/>
</dbReference>
<sequence>MKYPRKTLAAVAAVAAFVPAVHAADLESLFTDGKSEIDAFWYTRDREVQEDSSNPAANAKPQRNIRASVLGVEGTYFSGLAFGFLGFDLGGHVSGGTSSAGQTEILHYNFTAPSHIPNYNGTIPKGADDSYGYGLERANLRFQFGDQNFGATVKAGFLPIDVGTIGPGYGLFTHSYRGIEIKGNVTPEVMVGYAWADKYRNEWDTDYHPITNRFNQGLNPAGMSNIGYISFLQTAGFRYTPKAVPGAFVDLGIGESQQFRRNAQAWVGYPVQFSPDTKVTFTGYLQLARYGGANADLYFKQSAGSNGGQTTVTSTEWYSSLAARLQHRDLSVDAGFAKVYAPGAFYSPERGMMLTRLTPYGNSDRRIEREGIAILDDFLFHGSNVFSLGANYPIGKAFGIPTLSAGAKVFYATGVKARADHVSLENTPSAIEKELDLNVTYIVPDGMLKGLMFRVRPSFLRFSKNFPVAANRESDNDIQFHVIYSKQF</sequence>
<protein>
    <submittedName>
        <fullName evidence="5">Outer membrane porin, OprD family protein</fullName>
    </submittedName>
</protein>
<dbReference type="EMBL" id="JQIM01000007">
    <property type="protein sequence ID" value="KGX17209.1"/>
    <property type="molecule type" value="Genomic_DNA"/>
</dbReference>
<evidence type="ECO:0000256" key="1">
    <source>
        <dbReference type="ARBA" id="ARBA00009075"/>
    </source>
</evidence>
<evidence type="ECO:0000313" key="5">
    <source>
        <dbReference type="EMBL" id="KGX17209.1"/>
    </source>
</evidence>
<keyword evidence="2" id="KW-0813">Transport</keyword>
<dbReference type="Gene3D" id="2.40.160.10">
    <property type="entry name" value="Porin"/>
    <property type="match status" value="1"/>
</dbReference>
<comment type="caution">
    <text evidence="5">The sequence shown here is derived from an EMBL/GenBank/DDBJ whole genome shotgun (WGS) entry which is preliminary data.</text>
</comment>
<dbReference type="InterPro" id="IPR023614">
    <property type="entry name" value="Porin_dom_sf"/>
</dbReference>
<name>A0AA40JIF3_BURPE</name>
<evidence type="ECO:0000256" key="4">
    <source>
        <dbReference type="SAM" id="SignalP"/>
    </source>
</evidence>
<evidence type="ECO:0000256" key="3">
    <source>
        <dbReference type="ARBA" id="ARBA00022729"/>
    </source>
</evidence>
<accession>A0AA40JIF3</accession>
<gene>
    <name evidence="5" type="ORF">Y036_6137</name>
</gene>
<reference evidence="5 6" key="1">
    <citation type="submission" date="2014-08" db="EMBL/GenBank/DDBJ databases">
        <authorList>
            <person name="Bunnell A."/>
            <person name="Chain P.S."/>
            <person name="Chertkov O."/>
            <person name="Currie B.J."/>
            <person name="Daligault H.E."/>
            <person name="Davenport K.W."/>
            <person name="Davis C."/>
            <person name="Gleasner C.D."/>
            <person name="Johnson S.L."/>
            <person name="Kaestli M."/>
            <person name="Koren S."/>
            <person name="Kunde Y.A."/>
            <person name="Mayo M."/>
            <person name="McMurry K.K."/>
            <person name="Price E.P."/>
            <person name="Reitenga K.G."/>
            <person name="Robison R."/>
            <person name="Rosovitz M.J."/>
            <person name="Sarovich D.S."/>
            <person name="Teshima H."/>
        </authorList>
    </citation>
    <scope>NUCLEOTIDE SEQUENCE [LARGE SCALE GENOMIC DNA]</scope>
    <source>
        <strain evidence="5 6">MSHR44</strain>
    </source>
</reference>
<dbReference type="GO" id="GO:0016020">
    <property type="term" value="C:membrane"/>
    <property type="evidence" value="ECO:0007669"/>
    <property type="project" value="InterPro"/>
</dbReference>
<evidence type="ECO:0000256" key="2">
    <source>
        <dbReference type="ARBA" id="ARBA00022448"/>
    </source>
</evidence>
<proteinExistence type="inferred from homology"/>
<feature type="chain" id="PRO_5041358208" evidence="4">
    <location>
        <begin position="24"/>
        <end position="488"/>
    </location>
</feature>
<dbReference type="InterPro" id="IPR005318">
    <property type="entry name" value="OM_porin_bac"/>
</dbReference>
<dbReference type="AlphaFoldDB" id="A0AA40JIF3"/>
<dbReference type="Proteomes" id="UP000030475">
    <property type="component" value="Unassembled WGS sequence"/>
</dbReference>
<organism evidence="5 6">
    <name type="scientific">Burkholderia pseudomallei</name>
    <name type="common">Pseudomonas pseudomallei</name>
    <dbReference type="NCBI Taxonomy" id="28450"/>
    <lineage>
        <taxon>Bacteria</taxon>
        <taxon>Pseudomonadati</taxon>
        <taxon>Pseudomonadota</taxon>
        <taxon>Betaproteobacteria</taxon>
        <taxon>Burkholderiales</taxon>
        <taxon>Burkholderiaceae</taxon>
        <taxon>Burkholderia</taxon>
        <taxon>pseudomallei group</taxon>
    </lineage>
</organism>
<evidence type="ECO:0000313" key="6">
    <source>
        <dbReference type="Proteomes" id="UP000030475"/>
    </source>
</evidence>
<feature type="signal peptide" evidence="4">
    <location>
        <begin position="1"/>
        <end position="23"/>
    </location>
</feature>